<reference evidence="3" key="1">
    <citation type="submission" date="2015-07" db="EMBL/GenBank/DDBJ databases">
        <title>Near-Complete Genome Sequence of the Cellulolytic Bacterium Bacteroides (Pseudobacteroides) cellulosolvens ATCC 35603.</title>
        <authorList>
            <person name="Dassa B."/>
            <person name="Utturkar S.M."/>
            <person name="Klingeman D.M."/>
            <person name="Hurt R.A."/>
            <person name="Keller M."/>
            <person name="Xu J."/>
            <person name="Reddy Y.H.K."/>
            <person name="Borovok I."/>
            <person name="Grinberg I.R."/>
            <person name="Lamed R."/>
            <person name="Zhivin O."/>
            <person name="Bayer E.A."/>
            <person name="Brown S.D."/>
        </authorList>
    </citation>
    <scope>NUCLEOTIDE SEQUENCE [LARGE SCALE GENOMIC DNA]</scope>
    <source>
        <strain evidence="3">DSM 2933</strain>
    </source>
</reference>
<name>A0A0L6JV66_9FIRM</name>
<dbReference type="PIRSF" id="PIRSF021328">
    <property type="entry name" value="UCP021328"/>
    <property type="match status" value="1"/>
</dbReference>
<dbReference type="OrthoDB" id="4570726at2"/>
<feature type="region of interest" description="Disordered" evidence="1">
    <location>
        <begin position="102"/>
        <end position="136"/>
    </location>
</feature>
<dbReference type="Pfam" id="PF11208">
    <property type="entry name" value="DUF2992"/>
    <property type="match status" value="1"/>
</dbReference>
<dbReference type="eggNOG" id="ENOG502ZBVG">
    <property type="taxonomic scope" value="Bacteria"/>
</dbReference>
<gene>
    <name evidence="2" type="ORF">Bccel_4591</name>
</gene>
<evidence type="ECO:0000256" key="1">
    <source>
        <dbReference type="SAM" id="MobiDB-lite"/>
    </source>
</evidence>
<sequence length="136" mass="16333">MHIKLTVFFEEPFWVGVFERVEDGMLETSKVVFGAEPKDYEVYFYLLKNYSKLVFSRPIEIDSREEKKINPKRLHRIVKKEMAKTGVGTKAQQVMKLEHELKKVERKQTSKEKKEELKQIKFEMKQEKKKEKKKGH</sequence>
<accession>A0A0L6JV66</accession>
<evidence type="ECO:0000313" key="3">
    <source>
        <dbReference type="Proteomes" id="UP000036923"/>
    </source>
</evidence>
<feature type="compositionally biased region" description="Basic and acidic residues" evidence="1">
    <location>
        <begin position="102"/>
        <end position="129"/>
    </location>
</feature>
<dbReference type="InterPro" id="IPR016787">
    <property type="entry name" value="UCP021328"/>
</dbReference>
<proteinExistence type="predicted"/>
<dbReference type="Proteomes" id="UP000036923">
    <property type="component" value="Unassembled WGS sequence"/>
</dbReference>
<protein>
    <submittedName>
        <fullName evidence="2">Putative conserved protein UCP021328</fullName>
    </submittedName>
</protein>
<evidence type="ECO:0000313" key="2">
    <source>
        <dbReference type="EMBL" id="KNY29317.1"/>
    </source>
</evidence>
<organism evidence="2 3">
    <name type="scientific">Pseudobacteroides cellulosolvens ATCC 35603 = DSM 2933</name>
    <dbReference type="NCBI Taxonomy" id="398512"/>
    <lineage>
        <taxon>Bacteria</taxon>
        <taxon>Bacillati</taxon>
        <taxon>Bacillota</taxon>
        <taxon>Clostridia</taxon>
        <taxon>Eubacteriales</taxon>
        <taxon>Oscillospiraceae</taxon>
        <taxon>Pseudobacteroides</taxon>
    </lineage>
</organism>
<dbReference type="AlphaFoldDB" id="A0A0L6JV66"/>
<dbReference type="PATRIC" id="fig|398512.5.peg.4810"/>
<comment type="caution">
    <text evidence="2">The sequence shown here is derived from an EMBL/GenBank/DDBJ whole genome shotgun (WGS) entry which is preliminary data.</text>
</comment>
<dbReference type="STRING" id="398512.Bccel_4591"/>
<keyword evidence="3" id="KW-1185">Reference proteome</keyword>
<dbReference type="RefSeq" id="WP_036935754.1">
    <property type="nucleotide sequence ID" value="NZ_JQKC01000001.1"/>
</dbReference>
<dbReference type="EMBL" id="LGTC01000001">
    <property type="protein sequence ID" value="KNY29317.1"/>
    <property type="molecule type" value="Genomic_DNA"/>
</dbReference>